<dbReference type="KEGG" id="sre:PTSG_06799"/>
<keyword evidence="3" id="KW-1185">Reference proteome</keyword>
<feature type="compositionally biased region" description="Acidic residues" evidence="1">
    <location>
        <begin position="112"/>
        <end position="133"/>
    </location>
</feature>
<evidence type="ECO:0000256" key="1">
    <source>
        <dbReference type="SAM" id="MobiDB-lite"/>
    </source>
</evidence>
<feature type="compositionally biased region" description="Basic residues" evidence="1">
    <location>
        <begin position="184"/>
        <end position="193"/>
    </location>
</feature>
<accession>F2UEU4</accession>
<dbReference type="SUPFAM" id="SSF81995">
    <property type="entry name" value="beta-sandwich domain of Sec23/24"/>
    <property type="match status" value="1"/>
</dbReference>
<evidence type="ECO:0000313" key="3">
    <source>
        <dbReference type="Proteomes" id="UP000007799"/>
    </source>
</evidence>
<protein>
    <submittedName>
        <fullName evidence="2">Uncharacterized protein</fullName>
    </submittedName>
</protein>
<dbReference type="InParanoid" id="F2UEU4"/>
<feature type="region of interest" description="Disordered" evidence="1">
    <location>
        <begin position="180"/>
        <end position="206"/>
    </location>
</feature>
<feature type="compositionally biased region" description="Low complexity" evidence="1">
    <location>
        <begin position="51"/>
        <end position="100"/>
    </location>
</feature>
<name>F2UEU4_SALR5</name>
<reference evidence="2" key="1">
    <citation type="submission" date="2009-08" db="EMBL/GenBank/DDBJ databases">
        <title>Annotation of Salpingoeca rosetta.</title>
        <authorList>
            <consortium name="The Broad Institute Genome Sequencing Platform"/>
            <person name="Russ C."/>
            <person name="Cuomo C."/>
            <person name="Burger G."/>
            <person name="Gray M.W."/>
            <person name="Holland P.W.H."/>
            <person name="King N."/>
            <person name="Lang F.B.F."/>
            <person name="Roger A.J."/>
            <person name="Ruiz-Trillo I."/>
            <person name="Young S.K."/>
            <person name="Zeng Q."/>
            <person name="Gargeya S."/>
            <person name="Alvarado L."/>
            <person name="Berlin A."/>
            <person name="Chapman S.B."/>
            <person name="Chen Z."/>
            <person name="Freedman E."/>
            <person name="Gellesch M."/>
            <person name="Goldberg J."/>
            <person name="Griggs A."/>
            <person name="Gujja S."/>
            <person name="Heilman E."/>
            <person name="Heiman D."/>
            <person name="Howarth C."/>
            <person name="Mehta T."/>
            <person name="Neiman D."/>
            <person name="Pearson M."/>
            <person name="Roberts A."/>
            <person name="Saif S."/>
            <person name="Shea T."/>
            <person name="Shenoy N."/>
            <person name="Sisk P."/>
            <person name="Stolte C."/>
            <person name="Sykes S."/>
            <person name="White J."/>
            <person name="Yandava C."/>
            <person name="Haas B."/>
            <person name="Nusbaum C."/>
            <person name="Birren B."/>
        </authorList>
    </citation>
    <scope>NUCLEOTIDE SEQUENCE [LARGE SCALE GENOMIC DNA]</scope>
    <source>
        <strain evidence="2">ATCC 50818</strain>
    </source>
</reference>
<dbReference type="EMBL" id="GL832971">
    <property type="protein sequence ID" value="EGD75144.1"/>
    <property type="molecule type" value="Genomic_DNA"/>
</dbReference>
<feature type="compositionally biased region" description="Acidic residues" evidence="1">
    <location>
        <begin position="140"/>
        <end position="153"/>
    </location>
</feature>
<dbReference type="GeneID" id="16072756"/>
<organism evidence="3">
    <name type="scientific">Salpingoeca rosetta (strain ATCC 50818 / BSB-021)</name>
    <dbReference type="NCBI Taxonomy" id="946362"/>
    <lineage>
        <taxon>Eukaryota</taxon>
        <taxon>Choanoflagellata</taxon>
        <taxon>Craspedida</taxon>
        <taxon>Salpingoecidae</taxon>
        <taxon>Salpingoeca</taxon>
    </lineage>
</organism>
<proteinExistence type="predicted"/>
<gene>
    <name evidence="2" type="ORF">PTSG_06799</name>
</gene>
<evidence type="ECO:0000313" key="2">
    <source>
        <dbReference type="EMBL" id="EGD75144.1"/>
    </source>
</evidence>
<dbReference type="AlphaFoldDB" id="F2UEU4"/>
<feature type="compositionally biased region" description="Basic residues" evidence="1">
    <location>
        <begin position="289"/>
        <end position="304"/>
    </location>
</feature>
<dbReference type="Proteomes" id="UP000007799">
    <property type="component" value="Unassembled WGS sequence"/>
</dbReference>
<sequence>MHARNRYRCPLGGRIVRCRLLSTATTETATMSPHPKRPKLCSSPVQEETQEQQQQQGTSQDQQQQQQGQQQQGTQQQQPQEQGTSQDHHQQQQQQQQQQQPGPMAGVLMGDAMDESDDYDDYDDYDDDGDSDDDGHGSDGDNDDVNDDDDDDGLTMRDVPVVTQPDALLAALRQSLAPVDRALRSNHRGRSTPRVKQSESPPPDEALKRRMVRLKKNTAALGAGDLKRKEMEDRFRADERDGRLSSEPVYGAMASCMRPVTPAPRLFELADVRRVPRTTRRCKSEPRGNKPRLHFMGRPRRNSL</sequence>
<feature type="region of interest" description="Disordered" evidence="1">
    <location>
        <begin position="26"/>
        <end position="160"/>
    </location>
</feature>
<dbReference type="RefSeq" id="XP_004992197.1">
    <property type="nucleotide sequence ID" value="XM_004992140.1"/>
</dbReference>
<feature type="region of interest" description="Disordered" evidence="1">
    <location>
        <begin position="277"/>
        <end position="304"/>
    </location>
</feature>